<dbReference type="InterPro" id="IPR008037">
    <property type="entry name" value="Pacifastin_dom"/>
</dbReference>
<dbReference type="EnsemblMetazoa" id="ACOM038016-RA">
    <property type="protein sequence ID" value="ACOM038016-PA.1"/>
    <property type="gene ID" value="ACOM038016"/>
</dbReference>
<keyword evidence="2" id="KW-0964">Secreted</keyword>
<dbReference type="Pfam" id="PF05375">
    <property type="entry name" value="Pacifastin_I"/>
    <property type="match status" value="4"/>
</dbReference>
<feature type="disulfide bond" evidence="7">
    <location>
        <begin position="142"/>
        <end position="157"/>
    </location>
</feature>
<reference evidence="10" key="1">
    <citation type="submission" date="2022-08" db="UniProtKB">
        <authorList>
            <consortium name="EnsemblMetazoa"/>
        </authorList>
    </citation>
    <scope>IDENTIFICATION</scope>
</reference>
<name>A0A8W7PUY8_ANOCL</name>
<evidence type="ECO:0000256" key="3">
    <source>
        <dbReference type="ARBA" id="ARBA00022690"/>
    </source>
</evidence>
<dbReference type="SUPFAM" id="SSF57283">
    <property type="entry name" value="PMP inhibitors"/>
    <property type="match status" value="4"/>
</dbReference>
<feature type="disulfide bond" evidence="7">
    <location>
        <begin position="85"/>
        <end position="103"/>
    </location>
</feature>
<feature type="signal peptide" evidence="8">
    <location>
        <begin position="1"/>
        <end position="17"/>
    </location>
</feature>
<accession>A0A8W7PUY8</accession>
<dbReference type="VEuPathDB" id="VectorBase:ACON2_041774"/>
<evidence type="ECO:0000256" key="5">
    <source>
        <dbReference type="ARBA" id="ARBA00023157"/>
    </source>
</evidence>
<feature type="chain" id="PRO_5036455407" description="Pacifastin domain-containing protein" evidence="8">
    <location>
        <begin position="18"/>
        <end position="286"/>
    </location>
</feature>
<dbReference type="AlphaFoldDB" id="A0A8W7PUY8"/>
<feature type="site" description="Reactive bond" evidence="7">
    <location>
        <begin position="213"/>
        <end position="214"/>
    </location>
</feature>
<comment type="caution">
    <text evidence="7">Lacks conserved residue(s) required for the propagation of feature annotation.</text>
</comment>
<dbReference type="PROSITE" id="PS51446">
    <property type="entry name" value="PACIFASTIN"/>
    <property type="match status" value="4"/>
</dbReference>
<dbReference type="GO" id="GO:0005576">
    <property type="term" value="C:extracellular region"/>
    <property type="evidence" value="ECO:0007669"/>
    <property type="project" value="UniProtKB-SubCell"/>
</dbReference>
<feature type="domain" description="Pacifastin" evidence="9">
    <location>
        <begin position="183"/>
        <end position="219"/>
    </location>
</feature>
<evidence type="ECO:0000256" key="8">
    <source>
        <dbReference type="SAM" id="SignalP"/>
    </source>
</evidence>
<feature type="domain" description="Pacifastin" evidence="9">
    <location>
        <begin position="139"/>
        <end position="174"/>
    </location>
</feature>
<protein>
    <recommendedName>
        <fullName evidence="9">Pacifastin domain-containing protein</fullName>
    </recommendedName>
</protein>
<keyword evidence="5 7" id="KW-1015">Disulfide bond</keyword>
<feature type="disulfide bond" evidence="7">
    <location>
        <begin position="198"/>
        <end position="216"/>
    </location>
</feature>
<sequence>MKILMLIVATCVVGASSGDNDDALGHGATVLRHWSLAGGNGRGRIVGGRDKTQQQQQHQDRLFKSTAQPLCEEKCEPGTTFMEDCNKCRCGPDGQKACTRKMCPPNELSDDSQVRLDVQNGESLSSADEKDEIHVQTNGQVCSPNEIKMKDCNRCRCANNGIGWFCTRRACPQRAKRSEPAPEKKCTPGTTFQSDDGCNTCFCTETGHAACTLKACLPPGFFDQQKQKQKRSVPADDLPQSAIAPGAPGFSCTPRSSFKYQCNTCLCSDDGKMAGCTFKFCVPGEW</sequence>
<evidence type="ECO:0000313" key="10">
    <source>
        <dbReference type="EnsemblMetazoa" id="ACOM038016-PA.1"/>
    </source>
</evidence>
<keyword evidence="3 7" id="KW-0646">Protease inhibitor</keyword>
<feature type="disulfide bond" evidence="7">
    <location>
        <begin position="252"/>
        <end position="267"/>
    </location>
</feature>
<comment type="similarity">
    <text evidence="6 7">Belongs to the protease inhibitor I19 family.</text>
</comment>
<evidence type="ECO:0000256" key="6">
    <source>
        <dbReference type="ARBA" id="ARBA00029459"/>
    </source>
</evidence>
<feature type="site" description="Reactive bond" evidence="7">
    <location>
        <begin position="278"/>
        <end position="279"/>
    </location>
</feature>
<evidence type="ECO:0000256" key="7">
    <source>
        <dbReference type="PROSITE-ProRule" id="PRU00776"/>
    </source>
</evidence>
<feature type="disulfide bond" evidence="7">
    <location>
        <begin position="201"/>
        <end position="211"/>
    </location>
</feature>
<organism evidence="10">
    <name type="scientific">Anopheles coluzzii</name>
    <name type="common">African malaria mosquito</name>
    <dbReference type="NCBI Taxonomy" id="1518534"/>
    <lineage>
        <taxon>Eukaryota</taxon>
        <taxon>Metazoa</taxon>
        <taxon>Ecdysozoa</taxon>
        <taxon>Arthropoda</taxon>
        <taxon>Hexapoda</taxon>
        <taxon>Insecta</taxon>
        <taxon>Pterygota</taxon>
        <taxon>Neoptera</taxon>
        <taxon>Endopterygota</taxon>
        <taxon>Diptera</taxon>
        <taxon>Nematocera</taxon>
        <taxon>Culicoidea</taxon>
        <taxon>Culicidae</taxon>
        <taxon>Anophelinae</taxon>
        <taxon>Anopheles</taxon>
    </lineage>
</organism>
<keyword evidence="4 7" id="KW-0722">Serine protease inhibitor</keyword>
<evidence type="ECO:0000259" key="9">
    <source>
        <dbReference type="PROSITE" id="PS51446"/>
    </source>
</evidence>
<feature type="domain" description="Pacifastin" evidence="9">
    <location>
        <begin position="72"/>
        <end position="106"/>
    </location>
</feature>
<evidence type="ECO:0000256" key="4">
    <source>
        <dbReference type="ARBA" id="ARBA00022900"/>
    </source>
</evidence>
<feature type="disulfide bond" evidence="7">
    <location>
        <begin position="88"/>
        <end position="98"/>
    </location>
</feature>
<keyword evidence="8" id="KW-0732">Signal</keyword>
<dbReference type="Proteomes" id="UP000075882">
    <property type="component" value="Unassembled WGS sequence"/>
</dbReference>
<proteinExistence type="inferred from homology"/>
<evidence type="ECO:0000256" key="2">
    <source>
        <dbReference type="ARBA" id="ARBA00022525"/>
    </source>
</evidence>
<comment type="subcellular location">
    <subcellularLocation>
        <location evidence="1">Secreted</location>
    </subcellularLocation>
</comment>
<evidence type="ECO:0000256" key="1">
    <source>
        <dbReference type="ARBA" id="ARBA00004613"/>
    </source>
</evidence>
<feature type="domain" description="Pacifastin" evidence="9">
    <location>
        <begin position="249"/>
        <end position="284"/>
    </location>
</feature>
<dbReference type="GO" id="GO:0004867">
    <property type="term" value="F:serine-type endopeptidase inhibitor activity"/>
    <property type="evidence" value="ECO:0007669"/>
    <property type="project" value="UniProtKB-UniRule"/>
</dbReference>
<feature type="disulfide bond" evidence="7">
    <location>
        <begin position="75"/>
        <end position="90"/>
    </location>
</feature>
<dbReference type="InterPro" id="IPR036201">
    <property type="entry name" value="Pacifastin_dom_sf"/>
</dbReference>
<feature type="site" description="Reactive bond" evidence="7">
    <location>
        <begin position="100"/>
        <end position="101"/>
    </location>
</feature>